<dbReference type="Pfam" id="PF01192">
    <property type="entry name" value="RNA_pol_Rpb6"/>
    <property type="match status" value="1"/>
</dbReference>
<dbReference type="STRING" id="454194.PYK22_02240"/>
<dbReference type="Gene3D" id="3.90.940.10">
    <property type="match status" value="1"/>
</dbReference>
<dbReference type="SUPFAM" id="SSF63562">
    <property type="entry name" value="RPB6/omega subunit-like"/>
    <property type="match status" value="1"/>
</dbReference>
<dbReference type="AlphaFoldDB" id="A0A0B6X1I1"/>
<dbReference type="InterPro" id="IPR003716">
    <property type="entry name" value="DNA-dir_RNA_pol_omega"/>
</dbReference>
<keyword evidence="5 11" id="KW-0808">Transferase</keyword>
<dbReference type="EC" id="2.7.7.6" evidence="2 11"/>
<evidence type="ECO:0000256" key="10">
    <source>
        <dbReference type="ARBA" id="ARBA00048552"/>
    </source>
</evidence>
<dbReference type="InterPro" id="IPR006110">
    <property type="entry name" value="Pol_omega/Rpo6/RPB6"/>
</dbReference>
<dbReference type="GO" id="GO:0006351">
    <property type="term" value="P:DNA-templated transcription"/>
    <property type="evidence" value="ECO:0007669"/>
    <property type="project" value="UniProtKB-UniRule"/>
</dbReference>
<dbReference type="SMART" id="SM01409">
    <property type="entry name" value="RNA_pol_Rpb6"/>
    <property type="match status" value="1"/>
</dbReference>
<keyword evidence="7 11" id="KW-0804">Transcription</keyword>
<dbReference type="NCBIfam" id="TIGR00690">
    <property type="entry name" value="rpoZ"/>
    <property type="match status" value="1"/>
</dbReference>
<accession>A0A0B6X1I1</accession>
<dbReference type="HAMAP" id="MF_00366">
    <property type="entry name" value="RNApol_bact_RpoZ"/>
    <property type="match status" value="1"/>
</dbReference>
<comment type="similarity">
    <text evidence="1 11">Belongs to the RNA polymerase subunit omega family.</text>
</comment>
<reference evidence="12 13" key="1">
    <citation type="submission" date="2013-12" db="EMBL/GenBank/DDBJ databases">
        <authorList>
            <person name="Stott M."/>
        </authorList>
    </citation>
    <scope>NUCLEOTIDE SEQUENCE [LARGE SCALE GENOMIC DNA]</scope>
    <source>
        <strain evidence="12 13">K22</strain>
    </source>
</reference>
<gene>
    <name evidence="11" type="primary">rpoZ</name>
    <name evidence="12" type="ORF">PYK22_02240</name>
</gene>
<evidence type="ECO:0000313" key="12">
    <source>
        <dbReference type="EMBL" id="CDM66225.1"/>
    </source>
</evidence>
<name>A0A0B6X1I1_9BACT</name>
<sequence length="81" mass="9326">MAKATELMTDINPSIRLQEKMPPEIDSKYRLVLIAAERSKQIMRGASPRVPLDPQRHKPTRIALEEIARGKVRFTIEDRES</sequence>
<comment type="catalytic activity">
    <reaction evidence="10 11">
        <text>RNA(n) + a ribonucleoside 5'-triphosphate = RNA(n+1) + diphosphate</text>
        <dbReference type="Rhea" id="RHEA:21248"/>
        <dbReference type="Rhea" id="RHEA-COMP:14527"/>
        <dbReference type="Rhea" id="RHEA-COMP:17342"/>
        <dbReference type="ChEBI" id="CHEBI:33019"/>
        <dbReference type="ChEBI" id="CHEBI:61557"/>
        <dbReference type="ChEBI" id="CHEBI:140395"/>
        <dbReference type="EC" id="2.7.7.6"/>
    </reaction>
</comment>
<organism evidence="12 13">
    <name type="scientific">Pyrinomonas methylaliphatogenes</name>
    <dbReference type="NCBI Taxonomy" id="454194"/>
    <lineage>
        <taxon>Bacteria</taxon>
        <taxon>Pseudomonadati</taxon>
        <taxon>Acidobacteriota</taxon>
        <taxon>Blastocatellia</taxon>
        <taxon>Blastocatellales</taxon>
        <taxon>Pyrinomonadaceae</taxon>
        <taxon>Pyrinomonas</taxon>
    </lineage>
</organism>
<evidence type="ECO:0000256" key="3">
    <source>
        <dbReference type="ARBA" id="ARBA00013725"/>
    </source>
</evidence>
<dbReference type="Proteomes" id="UP000031518">
    <property type="component" value="Unassembled WGS sequence"/>
</dbReference>
<evidence type="ECO:0000256" key="7">
    <source>
        <dbReference type="ARBA" id="ARBA00023163"/>
    </source>
</evidence>
<evidence type="ECO:0000256" key="5">
    <source>
        <dbReference type="ARBA" id="ARBA00022679"/>
    </source>
</evidence>
<proteinExistence type="inferred from homology"/>
<keyword evidence="4 11" id="KW-0240">DNA-directed RNA polymerase</keyword>
<evidence type="ECO:0000313" key="13">
    <source>
        <dbReference type="Proteomes" id="UP000031518"/>
    </source>
</evidence>
<keyword evidence="6 11" id="KW-0548">Nucleotidyltransferase</keyword>
<keyword evidence="13" id="KW-1185">Reference proteome</keyword>
<dbReference type="PANTHER" id="PTHR34476:SF1">
    <property type="entry name" value="DNA-DIRECTED RNA POLYMERASE SUBUNIT OMEGA"/>
    <property type="match status" value="1"/>
</dbReference>
<evidence type="ECO:0000256" key="2">
    <source>
        <dbReference type="ARBA" id="ARBA00012418"/>
    </source>
</evidence>
<comment type="function">
    <text evidence="11">Promotes RNA polymerase assembly. Latches the N- and C-terminal regions of the beta' subunit thereby facilitating its interaction with the beta and alpha subunits.</text>
</comment>
<comment type="subunit">
    <text evidence="11">The RNAP catalytic core consists of 2 alpha, 1 beta, 1 beta' and 1 omega subunit. When a sigma factor is associated with the core the holoenzyme is formed, which can initiate transcription.</text>
</comment>
<dbReference type="GO" id="GO:0000428">
    <property type="term" value="C:DNA-directed RNA polymerase complex"/>
    <property type="evidence" value="ECO:0007669"/>
    <property type="project" value="UniProtKB-KW"/>
</dbReference>
<dbReference type="GO" id="GO:0003899">
    <property type="term" value="F:DNA-directed RNA polymerase activity"/>
    <property type="evidence" value="ECO:0007669"/>
    <property type="project" value="UniProtKB-UniRule"/>
</dbReference>
<evidence type="ECO:0000256" key="4">
    <source>
        <dbReference type="ARBA" id="ARBA00022478"/>
    </source>
</evidence>
<dbReference type="InterPro" id="IPR036161">
    <property type="entry name" value="RPB6/omega-like_sf"/>
</dbReference>
<reference evidence="12 13" key="2">
    <citation type="submission" date="2015-01" db="EMBL/GenBank/DDBJ databases">
        <title>Complete genome sequence of Pyrinomonas methylaliphatogenes type strain K22T.</title>
        <authorList>
            <person name="Lee K.C.Y."/>
            <person name="Power J.F."/>
            <person name="Dunfield P.F."/>
            <person name="Morgan X.C."/>
            <person name="Huttenhower C."/>
            <person name="Stott M.B."/>
        </authorList>
    </citation>
    <scope>NUCLEOTIDE SEQUENCE [LARGE SCALE GENOMIC DNA]</scope>
    <source>
        <strain evidence="12 13">K22</strain>
    </source>
</reference>
<evidence type="ECO:0000256" key="1">
    <source>
        <dbReference type="ARBA" id="ARBA00006711"/>
    </source>
</evidence>
<dbReference type="PANTHER" id="PTHR34476">
    <property type="entry name" value="DNA-DIRECTED RNA POLYMERASE SUBUNIT OMEGA"/>
    <property type="match status" value="1"/>
</dbReference>
<evidence type="ECO:0000256" key="9">
    <source>
        <dbReference type="ARBA" id="ARBA00030998"/>
    </source>
</evidence>
<protein>
    <recommendedName>
        <fullName evidence="3 11">DNA-directed RNA polymerase subunit omega</fullName>
        <shortName evidence="11">RNAP omega subunit</shortName>
        <ecNumber evidence="2 11">2.7.7.6</ecNumber>
    </recommendedName>
    <alternativeName>
        <fullName evidence="9 11">RNA polymerase omega subunit</fullName>
    </alternativeName>
    <alternativeName>
        <fullName evidence="8 11">Transcriptase subunit omega</fullName>
    </alternativeName>
</protein>
<dbReference type="EMBL" id="CBXV010000007">
    <property type="protein sequence ID" value="CDM66225.1"/>
    <property type="molecule type" value="Genomic_DNA"/>
</dbReference>
<evidence type="ECO:0000256" key="6">
    <source>
        <dbReference type="ARBA" id="ARBA00022695"/>
    </source>
</evidence>
<dbReference type="RefSeq" id="WP_211197681.1">
    <property type="nucleotide sequence ID" value="NZ_CBXV010000007.1"/>
</dbReference>
<evidence type="ECO:0000256" key="8">
    <source>
        <dbReference type="ARBA" id="ARBA00029924"/>
    </source>
</evidence>
<dbReference type="GO" id="GO:0003677">
    <property type="term" value="F:DNA binding"/>
    <property type="evidence" value="ECO:0007669"/>
    <property type="project" value="UniProtKB-UniRule"/>
</dbReference>
<evidence type="ECO:0000256" key="11">
    <source>
        <dbReference type="HAMAP-Rule" id="MF_00366"/>
    </source>
</evidence>